<dbReference type="EMBL" id="FNBP01000001">
    <property type="protein sequence ID" value="SDF14954.1"/>
    <property type="molecule type" value="Genomic_DNA"/>
</dbReference>
<dbReference type="Gene3D" id="3.90.550.10">
    <property type="entry name" value="Spore Coat Polysaccharide Biosynthesis Protein SpsA, Chain A"/>
    <property type="match status" value="1"/>
</dbReference>
<keyword evidence="3 4" id="KW-0808">Transferase</keyword>
<proteinExistence type="inferred from homology"/>
<evidence type="ECO:0000256" key="3">
    <source>
        <dbReference type="ARBA" id="ARBA00022679"/>
    </source>
</evidence>
<sequence>MTAIPVSIVIVSRNRPEALRRCLTGIEQLQYDTFEVVVVADPAGIAVAKAMPFAQALKLTAFDEPNISAARNLGIEQAAGDVVAFIDDDAVPEPQWLKHLLAPAAEPGVAAMTGFVRGRNGISFQYRARQLNAYGEPEDLIVDPEHPSVVAPPPGGAIKTEGTNMAFRRDVLVALGGFDPAFHYFLDETDLNMRLAKAGHATAFAPRAEVHHGFAANALRHANRVPRDLFDIGASWAVFQRKHLPEAERDRQWRRLREAERNRLLSHLVTGGLEPRDIPRLLGRLDDGYNEGHMRDHGLGALKKDAIEAFRPFPAQKRTSVALGSRPWHLRRDRAKAAERVRNGEIVTLISLSPTALYHRVVFDAQDAIWLQQGGIYGKSARDEPLIRLHRRQSRLQMESRRVASQRGLSES</sequence>
<gene>
    <name evidence="4" type="ORF">SAMN04489759_101457</name>
</gene>
<dbReference type="PANTHER" id="PTHR43179">
    <property type="entry name" value="RHAMNOSYLTRANSFERASE WBBL"/>
    <property type="match status" value="1"/>
</dbReference>
<evidence type="ECO:0000313" key="4">
    <source>
        <dbReference type="EMBL" id="SDF14954.1"/>
    </source>
</evidence>
<organism evidence="4 5">
    <name type="scientific">Sulfitobacter delicatus</name>
    <dbReference type="NCBI Taxonomy" id="218672"/>
    <lineage>
        <taxon>Bacteria</taxon>
        <taxon>Pseudomonadati</taxon>
        <taxon>Pseudomonadota</taxon>
        <taxon>Alphaproteobacteria</taxon>
        <taxon>Rhodobacterales</taxon>
        <taxon>Roseobacteraceae</taxon>
        <taxon>Sulfitobacter</taxon>
    </lineage>
</organism>
<dbReference type="Proteomes" id="UP000199399">
    <property type="component" value="Unassembled WGS sequence"/>
</dbReference>
<evidence type="ECO:0000256" key="1">
    <source>
        <dbReference type="ARBA" id="ARBA00006739"/>
    </source>
</evidence>
<dbReference type="GO" id="GO:0016757">
    <property type="term" value="F:glycosyltransferase activity"/>
    <property type="evidence" value="ECO:0007669"/>
    <property type="project" value="UniProtKB-KW"/>
</dbReference>
<dbReference type="InterPro" id="IPR029044">
    <property type="entry name" value="Nucleotide-diphossugar_trans"/>
</dbReference>
<dbReference type="OrthoDB" id="153025at2"/>
<evidence type="ECO:0000313" key="5">
    <source>
        <dbReference type="Proteomes" id="UP000199399"/>
    </source>
</evidence>
<dbReference type="RefSeq" id="WP_093738730.1">
    <property type="nucleotide sequence ID" value="NZ_FNBP01000001.1"/>
</dbReference>
<dbReference type="AlphaFoldDB" id="A0A1G7IQX4"/>
<dbReference type="PANTHER" id="PTHR43179:SF12">
    <property type="entry name" value="GALACTOFURANOSYLTRANSFERASE GLFT2"/>
    <property type="match status" value="1"/>
</dbReference>
<accession>A0A1G7IQX4</accession>
<keyword evidence="5" id="KW-1185">Reference proteome</keyword>
<reference evidence="5" key="1">
    <citation type="submission" date="2016-10" db="EMBL/GenBank/DDBJ databases">
        <authorList>
            <person name="Varghese N."/>
            <person name="Submissions S."/>
        </authorList>
    </citation>
    <scope>NUCLEOTIDE SEQUENCE [LARGE SCALE GENOMIC DNA]</scope>
    <source>
        <strain evidence="5">DSM 16477</strain>
    </source>
</reference>
<dbReference type="SUPFAM" id="SSF53448">
    <property type="entry name" value="Nucleotide-diphospho-sugar transferases"/>
    <property type="match status" value="1"/>
</dbReference>
<comment type="similarity">
    <text evidence="1">Belongs to the glycosyltransferase 2 family.</text>
</comment>
<keyword evidence="2" id="KW-0328">Glycosyltransferase</keyword>
<dbReference type="STRING" id="218672.SAMN04489759_101457"/>
<evidence type="ECO:0000256" key="2">
    <source>
        <dbReference type="ARBA" id="ARBA00022676"/>
    </source>
</evidence>
<name>A0A1G7IQX4_9RHOB</name>
<protein>
    <submittedName>
        <fullName evidence="4">Glycosyltransferase like family 2</fullName>
    </submittedName>
</protein>
<dbReference type="Pfam" id="PF13641">
    <property type="entry name" value="Glyco_tranf_2_3"/>
    <property type="match status" value="1"/>
</dbReference>